<feature type="compositionally biased region" description="Low complexity" evidence="1">
    <location>
        <begin position="516"/>
        <end position="531"/>
    </location>
</feature>
<feature type="region of interest" description="Disordered" evidence="1">
    <location>
        <begin position="379"/>
        <end position="455"/>
    </location>
</feature>
<accession>A0A239MNF3</accession>
<feature type="compositionally biased region" description="Basic and acidic residues" evidence="1">
    <location>
        <begin position="273"/>
        <end position="282"/>
    </location>
</feature>
<dbReference type="OrthoDB" id="4508147at2"/>
<evidence type="ECO:0000256" key="1">
    <source>
        <dbReference type="SAM" id="MobiDB-lite"/>
    </source>
</evidence>
<name>A0A239MNF3_9NOCA</name>
<feature type="compositionally biased region" description="Polar residues" evidence="1">
    <location>
        <begin position="315"/>
        <end position="338"/>
    </location>
</feature>
<evidence type="ECO:0000313" key="3">
    <source>
        <dbReference type="Proteomes" id="UP000198327"/>
    </source>
</evidence>
<dbReference type="AlphaFoldDB" id="A0A239MNF3"/>
<protein>
    <submittedName>
        <fullName evidence="2">Uncharacterized protein</fullName>
    </submittedName>
</protein>
<dbReference type="EMBL" id="FZOW01000020">
    <property type="protein sequence ID" value="SNT44387.1"/>
    <property type="molecule type" value="Genomic_DNA"/>
</dbReference>
<feature type="region of interest" description="Disordered" evidence="1">
    <location>
        <begin position="468"/>
        <end position="487"/>
    </location>
</feature>
<dbReference type="Proteomes" id="UP000198327">
    <property type="component" value="Unassembled WGS sequence"/>
</dbReference>
<reference evidence="3" key="1">
    <citation type="submission" date="2017-06" db="EMBL/GenBank/DDBJ databases">
        <authorList>
            <person name="Varghese N."/>
            <person name="Submissions S."/>
        </authorList>
    </citation>
    <scope>NUCLEOTIDE SEQUENCE [LARGE SCALE GENOMIC DNA]</scope>
    <source>
        <strain evidence="3">JCM 23211</strain>
    </source>
</reference>
<keyword evidence="3" id="KW-1185">Reference proteome</keyword>
<feature type="compositionally biased region" description="Pro residues" evidence="1">
    <location>
        <begin position="557"/>
        <end position="568"/>
    </location>
</feature>
<organism evidence="2 3">
    <name type="scientific">Rhodococcoides kyotonense</name>
    <dbReference type="NCBI Taxonomy" id="398843"/>
    <lineage>
        <taxon>Bacteria</taxon>
        <taxon>Bacillati</taxon>
        <taxon>Actinomycetota</taxon>
        <taxon>Actinomycetes</taxon>
        <taxon>Mycobacteriales</taxon>
        <taxon>Nocardiaceae</taxon>
        <taxon>Rhodococcoides</taxon>
    </lineage>
</organism>
<evidence type="ECO:0000313" key="2">
    <source>
        <dbReference type="EMBL" id="SNT44387.1"/>
    </source>
</evidence>
<gene>
    <name evidence="2" type="ORF">SAMN05421642_12044</name>
</gene>
<sequence length="599" mass="62035">MSAPVVDAAVSVDRVLDAGACGLLYFERHLPLLAAVGRPAQWSYSELCARYDEQRGLDLSTLRSDAEALGSVVLDAEQQIAECEELVSMLERSWTGIGGRAAAADVREDTSRGADRLVAMNTLALAMHESVDVIADCVADKADTVGRIDLTQIGGVPAVALPTIVKFSLATIGSGATIGTVANLDVPLLAQSLPAVAEYVAGRGQLDDEALRRVQRLCTEWVESVFVDAVTETCSAFVDLCAATDTAVRDALTVVASAAEDVDASPFPNAARVDQDAPHTEVRPAASGREQPCDPNPPNRPPSSAQAGPEKQMHSGPSESELTSSGRAPSPPNATESSVPERIPSVAEFAALVEAAMEGVADDIAEQVRVAMDDFRAQLESQAPVDTPPRESVTPREDSEQPTPPASGPHSSGPARETPETSAAEPDSGREGAHPPPLAPGPATGSAERGHLEAELDGYHARIALAHDGTVSMNVGTPDGGSRRFELRVGPFGLPVVVETFDDDVAPSAAETPTLESQQPEQSSPSAEPQAPHTPQVEQAPSPIALEPDDAGAEQCPPAPPSAPPAAPTPTDEPTNVEAPATADDPGASGARLVEAGPL</sequence>
<feature type="region of interest" description="Disordered" evidence="1">
    <location>
        <begin position="266"/>
        <end position="342"/>
    </location>
</feature>
<proteinExistence type="predicted"/>
<dbReference type="RefSeq" id="WP_089251417.1">
    <property type="nucleotide sequence ID" value="NZ_FZOW01000020.1"/>
</dbReference>
<feature type="region of interest" description="Disordered" evidence="1">
    <location>
        <begin position="503"/>
        <end position="599"/>
    </location>
</feature>